<evidence type="ECO:0008006" key="5">
    <source>
        <dbReference type="Google" id="ProtNLM"/>
    </source>
</evidence>
<reference evidence="1" key="1">
    <citation type="submission" date="2022-10" db="EMBL/GenBank/DDBJ databases">
        <authorList>
            <person name="Botero Cardona J."/>
        </authorList>
    </citation>
    <scope>NUCLEOTIDE SEQUENCE</scope>
    <source>
        <strain evidence="1">LMG 31819</strain>
        <strain evidence="2">R-53529</strain>
    </source>
</reference>
<dbReference type="Proteomes" id="UP001154255">
    <property type="component" value="Unassembled WGS sequence"/>
</dbReference>
<dbReference type="AlphaFoldDB" id="A0A9W4TT42"/>
<proteinExistence type="predicted"/>
<dbReference type="Gene3D" id="3.30.1910.20">
    <property type="entry name" value="asparaginyl-tRNA synthetase, N-terminal domain"/>
    <property type="match status" value="1"/>
</dbReference>
<dbReference type="EMBL" id="CAMXCM010000009">
    <property type="protein sequence ID" value="CAI3956823.1"/>
    <property type="molecule type" value="Genomic_DNA"/>
</dbReference>
<protein>
    <recommendedName>
        <fullName evidence="5">Tail protein</fullName>
    </recommendedName>
</protein>
<dbReference type="EMBL" id="CAMXCS010000009">
    <property type="protein sequence ID" value="CAI3957955.1"/>
    <property type="molecule type" value="Genomic_DNA"/>
</dbReference>
<sequence>MSITRPGPFLSKWAENGQRFDVPDNGADIANGKADIQTGFPEITMKSVINGGVPPWGQDHNGILYQITQAIQWTQAGGVPSFNQALVEKNGGYSKGQVLQGDDSSKPWVLWISVQDGNTNNPNENKINLASVQNGWRRYPVIEEKDGATLYYNDNGELAIFTAQNTNYKYVSWSTGSDIIGDGSLQKPFKTIDKAITVSPSVGNIIIYLADQDDHYWIGYGDVDKMIDKETKQWNIDTLPGKIYTEEDKQTTNPDSINFGYLSMGTRNITFAPYQLGKRPDEDLWNIYQNKLQEVLVDGAMFYSADKATLDAIGLRRPNIILCWKYGHAKPKDYWTTTYIRWCGLNGIANAYTVLFNAIEFKIAHSALLDFSPFGNNIGWAESGYNFMFNGCIIGEQCHSGKSFMFGAGETNSSSLVFRRPNYFADPILNKDNNNLYSKYEEQYKKDYKVNYEDILKKQYEDILNKQLVTISAKGTVGITADQDGSSWIVDLSGEKYTINGIIKPFINVLIMAANVQKFLGNSLIYNHGTLDKVKIQSTNSEKYKSINPNFDIT</sequence>
<dbReference type="Proteomes" id="UP001154259">
    <property type="component" value="Unassembled WGS sequence"/>
</dbReference>
<organism evidence="1 3">
    <name type="scientific">Commensalibacter communis</name>
    <dbReference type="NCBI Taxonomy" id="2972786"/>
    <lineage>
        <taxon>Bacteria</taxon>
        <taxon>Pseudomonadati</taxon>
        <taxon>Pseudomonadota</taxon>
        <taxon>Alphaproteobacteria</taxon>
        <taxon>Acetobacterales</taxon>
        <taxon>Acetobacteraceae</taxon>
    </lineage>
</organism>
<comment type="caution">
    <text evidence="1">The sequence shown here is derived from an EMBL/GenBank/DDBJ whole genome shotgun (WGS) entry which is preliminary data.</text>
</comment>
<accession>A0A9W4TT42</accession>
<name>A0A9W4TT42_9PROT</name>
<keyword evidence="4" id="KW-1185">Reference proteome</keyword>
<evidence type="ECO:0000313" key="2">
    <source>
        <dbReference type="EMBL" id="CAI3957955.1"/>
    </source>
</evidence>
<evidence type="ECO:0000313" key="4">
    <source>
        <dbReference type="Proteomes" id="UP001154259"/>
    </source>
</evidence>
<evidence type="ECO:0000313" key="1">
    <source>
        <dbReference type="EMBL" id="CAI3956823.1"/>
    </source>
</evidence>
<dbReference type="RefSeq" id="WP_271790532.1">
    <property type="nucleotide sequence ID" value="NZ_CAMXCM010000009.1"/>
</dbReference>
<gene>
    <name evidence="2" type="ORF">R53529_LOCUS2114</name>
    <name evidence="1" type="ORF">R53530_LOCUS2172</name>
</gene>
<evidence type="ECO:0000313" key="3">
    <source>
        <dbReference type="Proteomes" id="UP001154255"/>
    </source>
</evidence>